<evidence type="ECO:0000313" key="2">
    <source>
        <dbReference type="Proteomes" id="UP001240984"/>
    </source>
</evidence>
<dbReference type="Proteomes" id="UP001240984">
    <property type="component" value="Unassembled WGS sequence"/>
</dbReference>
<dbReference type="RefSeq" id="WP_306838537.1">
    <property type="nucleotide sequence ID" value="NZ_JAUSRA010000001.1"/>
</dbReference>
<gene>
    <name evidence="1" type="ORF">J2S43_008111</name>
</gene>
<proteinExistence type="predicted"/>
<sequence length="351" mass="39332">MPAHRMNRDEFFGKLASLDEQRLKTVLWTVYWRGAAPVRERIEAELEPAPSAATKRSATEAVLPHLVRAEVSRFTQMARAGSYIGGDRSVSPKKRSQWRMEFSRLAADARAGLRMPEPDDAAAALEEIIDLACETRYYEYFRSDDPMEAARFVVSDAVALLWGHRRDRFGFASFAAGAAPQLARWESRHGWTRQGFGATSQKEKSLAEVASGMLVIPDHWPVFARHYLDALDRLPTTGSHRSTQQYADYARSRRAGDLAEWHGLLLDRLADTEADDVLDRLTEHPALSGPELDLFRARLADRRGATEAAHTFIFAALERLPGHHDMLTFARDIGAPLPKAAQRVVTDRGLA</sequence>
<accession>A0ABT9N7C5</accession>
<protein>
    <submittedName>
        <fullName evidence="1">Uncharacterized protein</fullName>
    </submittedName>
</protein>
<organism evidence="1 2">
    <name type="scientific">Catenuloplanes nepalensis</name>
    <dbReference type="NCBI Taxonomy" id="587533"/>
    <lineage>
        <taxon>Bacteria</taxon>
        <taxon>Bacillati</taxon>
        <taxon>Actinomycetota</taxon>
        <taxon>Actinomycetes</taxon>
        <taxon>Micromonosporales</taxon>
        <taxon>Micromonosporaceae</taxon>
        <taxon>Catenuloplanes</taxon>
    </lineage>
</organism>
<dbReference type="EMBL" id="JAUSRA010000001">
    <property type="protein sequence ID" value="MDP9799599.1"/>
    <property type="molecule type" value="Genomic_DNA"/>
</dbReference>
<evidence type="ECO:0000313" key="1">
    <source>
        <dbReference type="EMBL" id="MDP9799599.1"/>
    </source>
</evidence>
<reference evidence="1 2" key="1">
    <citation type="submission" date="2023-07" db="EMBL/GenBank/DDBJ databases">
        <title>Sequencing the genomes of 1000 actinobacteria strains.</title>
        <authorList>
            <person name="Klenk H.-P."/>
        </authorList>
    </citation>
    <scope>NUCLEOTIDE SEQUENCE [LARGE SCALE GENOMIC DNA]</scope>
    <source>
        <strain evidence="1 2">DSM 44710</strain>
    </source>
</reference>
<comment type="caution">
    <text evidence="1">The sequence shown here is derived from an EMBL/GenBank/DDBJ whole genome shotgun (WGS) entry which is preliminary data.</text>
</comment>
<keyword evidence="2" id="KW-1185">Reference proteome</keyword>
<name>A0ABT9N7C5_9ACTN</name>